<dbReference type="InterPro" id="IPR013783">
    <property type="entry name" value="Ig-like_fold"/>
</dbReference>
<dbReference type="EMBL" id="OV121133">
    <property type="protein sequence ID" value="CAH0552050.1"/>
    <property type="molecule type" value="Genomic_DNA"/>
</dbReference>
<protein>
    <recommendedName>
        <fullName evidence="3">Ig-like domain-containing protein</fullName>
    </recommendedName>
</protein>
<accession>A0A9P0FFB9</accession>
<name>A0A9P0FFB9_BRAAE</name>
<organism evidence="1 2">
    <name type="scientific">Brassicogethes aeneus</name>
    <name type="common">Rape pollen beetle</name>
    <name type="synonym">Meligethes aeneus</name>
    <dbReference type="NCBI Taxonomy" id="1431903"/>
    <lineage>
        <taxon>Eukaryota</taxon>
        <taxon>Metazoa</taxon>
        <taxon>Ecdysozoa</taxon>
        <taxon>Arthropoda</taxon>
        <taxon>Hexapoda</taxon>
        <taxon>Insecta</taxon>
        <taxon>Pterygota</taxon>
        <taxon>Neoptera</taxon>
        <taxon>Endopterygota</taxon>
        <taxon>Coleoptera</taxon>
        <taxon>Polyphaga</taxon>
        <taxon>Cucujiformia</taxon>
        <taxon>Nitidulidae</taxon>
        <taxon>Meligethinae</taxon>
        <taxon>Brassicogethes</taxon>
    </lineage>
</organism>
<dbReference type="AlphaFoldDB" id="A0A9P0FFB9"/>
<dbReference type="Gene3D" id="2.60.40.10">
    <property type="entry name" value="Immunoglobulins"/>
    <property type="match status" value="1"/>
</dbReference>
<sequence length="79" mass="9193">MPYSKLVTEYTILLTVNANISELVTKKQKCLRRSVILSSVDAVLGRSATLPCNIEPDHREDRVYMVLWYREGHIKPIYR</sequence>
<dbReference type="InterPro" id="IPR036179">
    <property type="entry name" value="Ig-like_dom_sf"/>
</dbReference>
<evidence type="ECO:0000313" key="2">
    <source>
        <dbReference type="Proteomes" id="UP001154078"/>
    </source>
</evidence>
<gene>
    <name evidence="1" type="ORF">MELIAE_LOCUS4514</name>
</gene>
<dbReference type="SUPFAM" id="SSF48726">
    <property type="entry name" value="Immunoglobulin"/>
    <property type="match status" value="1"/>
</dbReference>
<keyword evidence="2" id="KW-1185">Reference proteome</keyword>
<evidence type="ECO:0008006" key="3">
    <source>
        <dbReference type="Google" id="ProtNLM"/>
    </source>
</evidence>
<proteinExistence type="predicted"/>
<reference evidence="1" key="1">
    <citation type="submission" date="2021-12" db="EMBL/GenBank/DDBJ databases">
        <authorList>
            <person name="King R."/>
        </authorList>
    </citation>
    <scope>NUCLEOTIDE SEQUENCE</scope>
</reference>
<evidence type="ECO:0000313" key="1">
    <source>
        <dbReference type="EMBL" id="CAH0552050.1"/>
    </source>
</evidence>
<dbReference type="Proteomes" id="UP001154078">
    <property type="component" value="Chromosome 2"/>
</dbReference>
<dbReference type="OrthoDB" id="10055806at2759"/>